<comment type="similarity">
    <text evidence="2">Belongs to the histone-like protein H-NS family.</text>
</comment>
<dbReference type="SMART" id="SM00528">
    <property type="entry name" value="HNS"/>
    <property type="match status" value="1"/>
</dbReference>
<sequence length="108" mass="11732">MATYKQLMAEKEALEAQLAEVRATEIAGVIEKIQGLMAEYELTVDDIATKRRRGRPAGGAAKGRAVAKEKVSLPAKYMDPKTGATWSGRGRAPAWLGKNRTKFLIAEA</sequence>
<name>A0A1U9UVZ1_CUPNE</name>
<dbReference type="GO" id="GO:0003677">
    <property type="term" value="F:DNA binding"/>
    <property type="evidence" value="ECO:0007669"/>
    <property type="project" value="UniProtKB-KW"/>
</dbReference>
<dbReference type="OrthoDB" id="5297879at2"/>
<evidence type="ECO:0000259" key="5">
    <source>
        <dbReference type="SMART" id="SM00528"/>
    </source>
</evidence>
<evidence type="ECO:0000256" key="4">
    <source>
        <dbReference type="ARBA" id="ARBA00023125"/>
    </source>
</evidence>
<dbReference type="Pfam" id="PF00816">
    <property type="entry name" value="Histone_HNS"/>
    <property type="match status" value="1"/>
</dbReference>
<dbReference type="AlphaFoldDB" id="A0A1U9UVZ1"/>
<dbReference type="InterPro" id="IPR027444">
    <property type="entry name" value="H-NS_C_dom"/>
</dbReference>
<evidence type="ECO:0000313" key="7">
    <source>
        <dbReference type="Proteomes" id="UP000189627"/>
    </source>
</evidence>
<evidence type="ECO:0000256" key="3">
    <source>
        <dbReference type="ARBA" id="ARBA00022490"/>
    </source>
</evidence>
<dbReference type="PANTHER" id="PTHR38097">
    <property type="match status" value="1"/>
</dbReference>
<evidence type="ECO:0000256" key="2">
    <source>
        <dbReference type="ARBA" id="ARBA00010610"/>
    </source>
</evidence>
<proteinExistence type="inferred from homology"/>
<gene>
    <name evidence="6" type="ORF">BJN34_21315</name>
</gene>
<dbReference type="PANTHER" id="PTHR38097:SF2">
    <property type="entry name" value="DNA-BINDING PROTEIN STPA"/>
    <property type="match status" value="1"/>
</dbReference>
<dbReference type="SUPFAM" id="SSF81273">
    <property type="entry name" value="H-NS histone-like proteins"/>
    <property type="match status" value="1"/>
</dbReference>
<feature type="domain" description="DNA-binding protein H-NS-like C-terminal" evidence="5">
    <location>
        <begin position="67"/>
        <end position="105"/>
    </location>
</feature>
<dbReference type="Proteomes" id="UP000189627">
    <property type="component" value="Chromosome 2"/>
</dbReference>
<dbReference type="RefSeq" id="WP_078198881.1">
    <property type="nucleotide sequence ID" value="NZ_CP017758.1"/>
</dbReference>
<comment type="subcellular location">
    <subcellularLocation>
        <location evidence="1">Cytoplasm</location>
        <location evidence="1">Nucleoid</location>
    </subcellularLocation>
</comment>
<keyword evidence="4 6" id="KW-0238">DNA-binding</keyword>
<protein>
    <submittedName>
        <fullName evidence="6">DNA-binding protein</fullName>
    </submittedName>
</protein>
<evidence type="ECO:0000313" key="6">
    <source>
        <dbReference type="EMBL" id="AQV96411.1"/>
    </source>
</evidence>
<accession>A0A1U9UVZ1</accession>
<dbReference type="KEGG" id="cuh:BJN34_21315"/>
<reference evidence="7" key="1">
    <citation type="submission" date="2017-02" db="EMBL/GenBank/DDBJ databases">
        <title>Complete genome sequence of Cupriavidus necator strain NH9, a 3-chlorobenzoate degrader.</title>
        <authorList>
            <person name="Moriuchi R."/>
            <person name="Dohra H."/>
            <person name="Ogawa N."/>
        </authorList>
    </citation>
    <scope>NUCLEOTIDE SEQUENCE [LARGE SCALE GENOMIC DNA]</scope>
    <source>
        <strain evidence="7">NH9</strain>
    </source>
</reference>
<dbReference type="GO" id="GO:0009295">
    <property type="term" value="C:nucleoid"/>
    <property type="evidence" value="ECO:0007669"/>
    <property type="project" value="UniProtKB-SubCell"/>
</dbReference>
<evidence type="ECO:0000256" key="1">
    <source>
        <dbReference type="ARBA" id="ARBA00004453"/>
    </source>
</evidence>
<organism evidence="6 7">
    <name type="scientific">Cupriavidus necator</name>
    <name type="common">Alcaligenes eutrophus</name>
    <name type="synonym">Ralstonia eutropha</name>
    <dbReference type="NCBI Taxonomy" id="106590"/>
    <lineage>
        <taxon>Bacteria</taxon>
        <taxon>Pseudomonadati</taxon>
        <taxon>Pseudomonadota</taxon>
        <taxon>Betaproteobacteria</taxon>
        <taxon>Burkholderiales</taxon>
        <taxon>Burkholderiaceae</taxon>
        <taxon>Cupriavidus</taxon>
    </lineage>
</organism>
<dbReference type="Gene3D" id="4.10.430.30">
    <property type="match status" value="1"/>
</dbReference>
<keyword evidence="3" id="KW-0963">Cytoplasm</keyword>
<dbReference type="EMBL" id="CP017758">
    <property type="protein sequence ID" value="AQV96411.1"/>
    <property type="molecule type" value="Genomic_DNA"/>
</dbReference>